<dbReference type="CTD" id="563573"/>
<dbReference type="InterPro" id="IPR044156">
    <property type="entry name" value="Galectin-like"/>
</dbReference>
<organism evidence="5 6">
    <name type="scientific">Electrophorus electricus</name>
    <name type="common">Electric eel</name>
    <name type="synonym">Gymnotus electricus</name>
    <dbReference type="NCBI Taxonomy" id="8005"/>
    <lineage>
        <taxon>Eukaryota</taxon>
        <taxon>Metazoa</taxon>
        <taxon>Chordata</taxon>
        <taxon>Craniata</taxon>
        <taxon>Vertebrata</taxon>
        <taxon>Euteleostomi</taxon>
        <taxon>Actinopterygii</taxon>
        <taxon>Neopterygii</taxon>
        <taxon>Teleostei</taxon>
        <taxon>Ostariophysi</taxon>
        <taxon>Gymnotiformes</taxon>
        <taxon>Gymnotoidei</taxon>
        <taxon>Gymnotidae</taxon>
        <taxon>Electrophorus</taxon>
    </lineage>
</organism>
<proteinExistence type="predicted"/>
<feature type="domain" description="Galectin" evidence="4">
    <location>
        <begin position="182"/>
        <end position="312"/>
    </location>
</feature>
<reference evidence="5" key="5">
    <citation type="submission" date="2025-09" db="UniProtKB">
        <authorList>
            <consortium name="Ensembl"/>
        </authorList>
    </citation>
    <scope>IDENTIFICATION</scope>
</reference>
<keyword evidence="2" id="KW-0677">Repeat</keyword>
<dbReference type="GeneTree" id="ENSGT00940000155727"/>
<dbReference type="Ensembl" id="ENSEEET00000032786.2">
    <property type="protein sequence ID" value="ENSEEEP00000032398.2"/>
    <property type="gene ID" value="ENSEEEG00000015448.2"/>
</dbReference>
<evidence type="ECO:0000256" key="3">
    <source>
        <dbReference type="RuleBase" id="RU102079"/>
    </source>
</evidence>
<reference evidence="5" key="4">
    <citation type="submission" date="2025-08" db="UniProtKB">
        <authorList>
            <consortium name="Ensembl"/>
        </authorList>
    </citation>
    <scope>IDENTIFICATION</scope>
</reference>
<evidence type="ECO:0000313" key="6">
    <source>
        <dbReference type="Proteomes" id="UP000314983"/>
    </source>
</evidence>
<accession>A0A4W4G8D5</accession>
<dbReference type="Proteomes" id="UP000314983">
    <property type="component" value="Chromosome 3"/>
</dbReference>
<reference evidence="6" key="2">
    <citation type="journal article" date="2017" name="Sci. Adv.">
        <title>A tail of two voltages: Proteomic comparison of the three electric organs of the electric eel.</title>
        <authorList>
            <person name="Traeger L.L."/>
            <person name="Sabat G."/>
            <person name="Barrett-Wilt G.A."/>
            <person name="Wells G.B."/>
            <person name="Sussman M.R."/>
        </authorList>
    </citation>
    <scope>NUCLEOTIDE SEQUENCE [LARGE SCALE GENOMIC DNA]</scope>
</reference>
<dbReference type="PANTHER" id="PTHR11346">
    <property type="entry name" value="GALECTIN"/>
    <property type="match status" value="1"/>
</dbReference>
<dbReference type="RefSeq" id="XP_026854540.2">
    <property type="nucleotide sequence ID" value="XM_026998739.2"/>
</dbReference>
<dbReference type="Gene3D" id="2.60.120.200">
    <property type="match status" value="2"/>
</dbReference>
<dbReference type="SMART" id="SM00908">
    <property type="entry name" value="Gal-bind_lectin"/>
    <property type="match status" value="2"/>
</dbReference>
<dbReference type="SUPFAM" id="SSF49899">
    <property type="entry name" value="Concanavalin A-like lectins/glucanases"/>
    <property type="match status" value="2"/>
</dbReference>
<dbReference type="KEGG" id="eee:113570364"/>
<keyword evidence="1 3" id="KW-0430">Lectin</keyword>
<evidence type="ECO:0000256" key="1">
    <source>
        <dbReference type="ARBA" id="ARBA00022734"/>
    </source>
</evidence>
<dbReference type="FunFam" id="2.60.120.200:FF:000023">
    <property type="entry name" value="Galectin"/>
    <property type="match status" value="1"/>
</dbReference>
<dbReference type="SMART" id="SM00276">
    <property type="entry name" value="GLECT"/>
    <property type="match status" value="2"/>
</dbReference>
<sequence>MSVRNPKQTVLNPTIPLAVTILGGLTPGEMVLVQGSVPSEADRFQVDFTCGSSVKPRADVAFHFNPRFKKSYIVCNSLQHEQWGKEDIHSLMPFKKGAIFEIIILIEKDVYKVAVNGAHVLEYKHRVDLGKVDTLAISGKVQIQAIGFFPSTNSAVSLADVAGPGTKDNAVLSESLDMSLPFRRKLTKGLSPGHTITIKGQIGAYSHSFTVNLHVGGSEDIALHLNPRLKTGVFVRNSYLSECWGPEENTLPSFPFQPGEYFEMIILCEVQEFKVAVNGIHQLSYKHRVQDLSRVDELEIMGDVQLLDVRMW</sequence>
<reference evidence="5" key="3">
    <citation type="submission" date="2020-05" db="EMBL/GenBank/DDBJ databases">
        <title>Electrophorus electricus (electric eel) genome, fEleEle1, primary haplotype.</title>
        <authorList>
            <person name="Myers G."/>
            <person name="Meyer A."/>
            <person name="Fedrigo O."/>
            <person name="Formenti G."/>
            <person name="Rhie A."/>
            <person name="Tracey A."/>
            <person name="Sims Y."/>
            <person name="Jarvis E.D."/>
        </authorList>
    </citation>
    <scope>NUCLEOTIDE SEQUENCE [LARGE SCALE GENOMIC DNA]</scope>
</reference>
<dbReference type="GeneID" id="113570364"/>
<dbReference type="PROSITE" id="PS51304">
    <property type="entry name" value="GALECTIN"/>
    <property type="match status" value="2"/>
</dbReference>
<dbReference type="InterPro" id="IPR001079">
    <property type="entry name" value="Galectin_CRD"/>
</dbReference>
<dbReference type="GO" id="GO:0030246">
    <property type="term" value="F:carbohydrate binding"/>
    <property type="evidence" value="ECO:0007669"/>
    <property type="project" value="UniProtKB-UniRule"/>
</dbReference>
<dbReference type="AlphaFoldDB" id="A0A4W4G8D5"/>
<keyword evidence="6" id="KW-1185">Reference proteome</keyword>
<dbReference type="Pfam" id="PF00337">
    <property type="entry name" value="Gal-bind_lectin"/>
    <property type="match status" value="2"/>
</dbReference>
<reference evidence="6" key="1">
    <citation type="journal article" date="2014" name="Science">
        <title>Nonhuman genetics. Genomic basis for the convergent evolution of electric organs.</title>
        <authorList>
            <person name="Gallant J.R."/>
            <person name="Traeger L.L."/>
            <person name="Volkening J.D."/>
            <person name="Moffett H."/>
            <person name="Chen P.H."/>
            <person name="Novina C.D."/>
            <person name="Phillips G.N.Jr."/>
            <person name="Anand R."/>
            <person name="Wells G.B."/>
            <person name="Pinch M."/>
            <person name="Guth R."/>
            <person name="Unguez G.A."/>
            <person name="Albert J.S."/>
            <person name="Zakon H.H."/>
            <person name="Samanta M.P."/>
            <person name="Sussman M.R."/>
        </authorList>
    </citation>
    <scope>NUCLEOTIDE SEQUENCE [LARGE SCALE GENOMIC DNA]</scope>
</reference>
<gene>
    <name evidence="5" type="primary">lgals8a</name>
</gene>
<feature type="domain" description="Galectin" evidence="4">
    <location>
        <begin position="17"/>
        <end position="149"/>
    </location>
</feature>
<dbReference type="GO" id="GO:0005737">
    <property type="term" value="C:cytoplasm"/>
    <property type="evidence" value="ECO:0007669"/>
    <property type="project" value="TreeGrafter"/>
</dbReference>
<dbReference type="PANTHER" id="PTHR11346:SF111">
    <property type="entry name" value="GALECTIN-12"/>
    <property type="match status" value="1"/>
</dbReference>
<dbReference type="STRING" id="8005.ENSEEEP00000032398"/>
<evidence type="ECO:0000313" key="5">
    <source>
        <dbReference type="Ensembl" id="ENSEEEP00000032398.2"/>
    </source>
</evidence>
<evidence type="ECO:0000259" key="4">
    <source>
        <dbReference type="PROSITE" id="PS51304"/>
    </source>
</evidence>
<dbReference type="InterPro" id="IPR013320">
    <property type="entry name" value="ConA-like_dom_sf"/>
</dbReference>
<evidence type="ECO:0000256" key="2">
    <source>
        <dbReference type="ARBA" id="ARBA00022737"/>
    </source>
</evidence>
<dbReference type="FunFam" id="2.60.120.200:FF:000124">
    <property type="entry name" value="Galectin-4"/>
    <property type="match status" value="1"/>
</dbReference>
<protein>
    <recommendedName>
        <fullName evidence="3">Galectin</fullName>
    </recommendedName>
</protein>
<dbReference type="OMA" id="LNPRMKK"/>
<name>A0A4W4G8D5_ELEEL</name>
<dbReference type="CDD" id="cd00070">
    <property type="entry name" value="GLECT"/>
    <property type="match status" value="2"/>
</dbReference>